<evidence type="ECO:0000256" key="3">
    <source>
        <dbReference type="ARBA" id="ARBA00022679"/>
    </source>
</evidence>
<feature type="domain" description="N-acetyltransferase" evidence="6">
    <location>
        <begin position="90"/>
        <end position="154"/>
    </location>
</feature>
<keyword evidence="8" id="KW-1185">Reference proteome</keyword>
<dbReference type="GO" id="GO:0016747">
    <property type="term" value="F:acyltransferase activity, transferring groups other than amino-acyl groups"/>
    <property type="evidence" value="ECO:0007669"/>
    <property type="project" value="InterPro"/>
</dbReference>
<dbReference type="RefSeq" id="WP_068866060.1">
    <property type="nucleotide sequence ID" value="NZ_VDCI01000005.1"/>
</dbReference>
<dbReference type="InterPro" id="IPR016181">
    <property type="entry name" value="Acyl_CoA_acyltransferase"/>
</dbReference>
<evidence type="ECO:0000256" key="4">
    <source>
        <dbReference type="ARBA" id="ARBA00023315"/>
    </source>
</evidence>
<dbReference type="PANTHER" id="PTHR36449:SF1">
    <property type="entry name" value="ACETYLTRANSFERASE"/>
    <property type="match status" value="1"/>
</dbReference>
<evidence type="ECO:0000256" key="1">
    <source>
        <dbReference type="ARBA" id="ARBA00022491"/>
    </source>
</evidence>
<evidence type="ECO:0000256" key="5">
    <source>
        <dbReference type="ARBA" id="ARBA00049880"/>
    </source>
</evidence>
<dbReference type="InterPro" id="IPR000182">
    <property type="entry name" value="GNAT_dom"/>
</dbReference>
<dbReference type="Proteomes" id="UP000309544">
    <property type="component" value="Unassembled WGS sequence"/>
</dbReference>
<organism evidence="7 8">
    <name type="scientific">Prosthecochloris vibrioformis</name>
    <name type="common">Chlorobium vibrioforme</name>
    <dbReference type="NCBI Taxonomy" id="1098"/>
    <lineage>
        <taxon>Bacteria</taxon>
        <taxon>Pseudomonadati</taxon>
        <taxon>Chlorobiota</taxon>
        <taxon>Chlorobiia</taxon>
        <taxon>Chlorobiales</taxon>
        <taxon>Chlorobiaceae</taxon>
        <taxon>Prosthecochloris</taxon>
    </lineage>
</organism>
<dbReference type="Pfam" id="PF13673">
    <property type="entry name" value="Acetyltransf_10"/>
    <property type="match status" value="1"/>
</dbReference>
<keyword evidence="3 7" id="KW-0808">Transferase</keyword>
<dbReference type="SUPFAM" id="SSF55729">
    <property type="entry name" value="Acyl-CoA N-acyltransferases (Nat)"/>
    <property type="match status" value="1"/>
</dbReference>
<evidence type="ECO:0000256" key="2">
    <source>
        <dbReference type="ARBA" id="ARBA00022649"/>
    </source>
</evidence>
<proteinExistence type="predicted"/>
<keyword evidence="4" id="KW-0012">Acyltransferase</keyword>
<comment type="caution">
    <text evidence="7">The sequence shown here is derived from an EMBL/GenBank/DDBJ whole genome shotgun (WGS) entry which is preliminary data.</text>
</comment>
<dbReference type="CDD" id="cd04301">
    <property type="entry name" value="NAT_SF"/>
    <property type="match status" value="1"/>
</dbReference>
<name>A0A5C4RYQ2_PROVB</name>
<sequence>MTTPPFSIVSFSREHSKVGFCSGSEILDRYVAERAGQDIRRNLTKCFVAIDNEHKNVAGFYTLSAAQIPLMDLPEPLARKMPRYDAIPASRLGRLAIDKRYQKKGLGSALIVDALKKSSDASMAVYALLVDAKDEKAEEFYRHHGFIHCIGSPQTLFLPLGTPGKS</sequence>
<dbReference type="AlphaFoldDB" id="A0A5C4RYQ2"/>
<accession>A0A5C4RYQ2</accession>
<keyword evidence="2" id="KW-1277">Toxin-antitoxin system</keyword>
<reference evidence="7 8" key="1">
    <citation type="submission" date="2019-05" db="EMBL/GenBank/DDBJ databases">
        <title>Draft Whole-Genome sequence of the green sulfur bacterium Prosthecochloris vibrioformis DSM 260.</title>
        <authorList>
            <person name="Meyer T.E."/>
            <person name="Kyndt J.A."/>
        </authorList>
    </citation>
    <scope>NUCLEOTIDE SEQUENCE [LARGE SCALE GENOMIC DNA]</scope>
    <source>
        <strain evidence="7 8">DSM 260</strain>
    </source>
</reference>
<evidence type="ECO:0000259" key="6">
    <source>
        <dbReference type="Pfam" id="PF13673"/>
    </source>
</evidence>
<gene>
    <name evidence="7" type="ORF">FGF68_06770</name>
</gene>
<keyword evidence="1" id="KW-0678">Repressor</keyword>
<dbReference type="PANTHER" id="PTHR36449">
    <property type="entry name" value="ACETYLTRANSFERASE-RELATED"/>
    <property type="match status" value="1"/>
</dbReference>
<dbReference type="EMBL" id="VDCI01000005">
    <property type="protein sequence ID" value="TNJ36436.1"/>
    <property type="molecule type" value="Genomic_DNA"/>
</dbReference>
<evidence type="ECO:0000313" key="8">
    <source>
        <dbReference type="Proteomes" id="UP000309544"/>
    </source>
</evidence>
<dbReference type="Gene3D" id="3.40.630.30">
    <property type="match status" value="1"/>
</dbReference>
<comment type="catalytic activity">
    <reaction evidence="5">
        <text>glycyl-tRNA(Gly) + acetyl-CoA = N-acetylglycyl-tRNA(Gly) + CoA + H(+)</text>
        <dbReference type="Rhea" id="RHEA:81867"/>
        <dbReference type="Rhea" id="RHEA-COMP:9683"/>
        <dbReference type="Rhea" id="RHEA-COMP:19766"/>
        <dbReference type="ChEBI" id="CHEBI:15378"/>
        <dbReference type="ChEBI" id="CHEBI:57287"/>
        <dbReference type="ChEBI" id="CHEBI:57288"/>
        <dbReference type="ChEBI" id="CHEBI:78522"/>
        <dbReference type="ChEBI" id="CHEBI:232036"/>
    </reaction>
</comment>
<evidence type="ECO:0000313" key="7">
    <source>
        <dbReference type="EMBL" id="TNJ36436.1"/>
    </source>
</evidence>
<protein>
    <submittedName>
        <fullName evidence="7">GNAT family N-acetyltransferase</fullName>
    </submittedName>
</protein>